<dbReference type="STRING" id="416450.A0A1V6Q7L1"/>
<dbReference type="EMBL" id="MDYN01000010">
    <property type="protein sequence ID" value="OQD85210.1"/>
    <property type="molecule type" value="Genomic_DNA"/>
</dbReference>
<gene>
    <name evidence="1" type="ORF">PENANT_c010G10893</name>
</gene>
<dbReference type="OrthoDB" id="73875at2759"/>
<comment type="caution">
    <text evidence="1">The sequence shown here is derived from an EMBL/GenBank/DDBJ whole genome shotgun (WGS) entry which is preliminary data.</text>
</comment>
<proteinExistence type="predicted"/>
<protein>
    <submittedName>
        <fullName evidence="1">Uncharacterized protein</fullName>
    </submittedName>
</protein>
<keyword evidence="2" id="KW-1185">Reference proteome</keyword>
<dbReference type="AlphaFoldDB" id="A0A1V6Q7L1"/>
<evidence type="ECO:0000313" key="2">
    <source>
        <dbReference type="Proteomes" id="UP000191672"/>
    </source>
</evidence>
<reference evidence="2" key="1">
    <citation type="journal article" date="2017" name="Nat. Microbiol.">
        <title>Global analysis of biosynthetic gene clusters reveals vast potential of secondary metabolite production in Penicillium species.</title>
        <authorList>
            <person name="Nielsen J.C."/>
            <person name="Grijseels S."/>
            <person name="Prigent S."/>
            <person name="Ji B."/>
            <person name="Dainat J."/>
            <person name="Nielsen K.F."/>
            <person name="Frisvad J.C."/>
            <person name="Workman M."/>
            <person name="Nielsen J."/>
        </authorList>
    </citation>
    <scope>NUCLEOTIDE SEQUENCE [LARGE SCALE GENOMIC DNA]</scope>
    <source>
        <strain evidence="2">IBT 31811</strain>
    </source>
</reference>
<sequence length="359" mass="41044">MLPRLFSNTTHDDFFRYGYDATAKEIYYHPPLYDDFFGEEDTTITCEIDLCEYDGASCHEGGDEADGALARREVQWYQERDVLHHLQKCAKEKELKFKCTDLAGATRVFVYKRFAYPGSGQWLPKGNEDPDPRKHTALSQAVVNKDKADCKNTQIEEREAATTELKPGTDGSDPEINTDHVIAVKEIGQFLQWAIQRGCAIDCNFLVEFFNQDVIPHDAAKTPGHSEVLRKPIDRIMEQLGSDSNVDLYRLTYRILNKLKGDLWDSAEGVATGMYSNTRWKTLRKDDDPGKALTLLRDTFAVFNDQNAENTLKRFNVIYEGIHKELDLAAVAWFEKSHKEVDLGSRWVRSIAMGMKQRL</sequence>
<evidence type="ECO:0000313" key="1">
    <source>
        <dbReference type="EMBL" id="OQD85210.1"/>
    </source>
</evidence>
<dbReference type="Proteomes" id="UP000191672">
    <property type="component" value="Unassembled WGS sequence"/>
</dbReference>
<accession>A0A1V6Q7L1</accession>
<name>A0A1V6Q7L1_9EURO</name>
<organism evidence="1 2">
    <name type="scientific">Penicillium antarcticum</name>
    <dbReference type="NCBI Taxonomy" id="416450"/>
    <lineage>
        <taxon>Eukaryota</taxon>
        <taxon>Fungi</taxon>
        <taxon>Dikarya</taxon>
        <taxon>Ascomycota</taxon>
        <taxon>Pezizomycotina</taxon>
        <taxon>Eurotiomycetes</taxon>
        <taxon>Eurotiomycetidae</taxon>
        <taxon>Eurotiales</taxon>
        <taxon>Aspergillaceae</taxon>
        <taxon>Penicillium</taxon>
    </lineage>
</organism>